<dbReference type="Proteomes" id="UP000241421">
    <property type="component" value="Unassembled WGS sequence"/>
</dbReference>
<dbReference type="GO" id="GO:0003743">
    <property type="term" value="F:translation initiation factor activity"/>
    <property type="evidence" value="ECO:0007669"/>
    <property type="project" value="UniProtKB-KW"/>
</dbReference>
<reference evidence="2 3" key="1">
    <citation type="submission" date="2018-04" db="EMBL/GenBank/DDBJ databases">
        <title>Massilia violaceinigra sp. nov., a novel purple-pigmented bacterium isolated from Tianshan glacier, Xinjiang, China.</title>
        <authorList>
            <person name="Wang H."/>
        </authorList>
    </citation>
    <scope>NUCLEOTIDE SEQUENCE [LARGE SCALE GENOMIC DNA]</scope>
    <source>
        <strain evidence="2 3">B448-2</strain>
    </source>
</reference>
<keyword evidence="1" id="KW-0732">Signal</keyword>
<gene>
    <name evidence="2" type="ORF">C7C56_026120</name>
</gene>
<dbReference type="EMBL" id="PXWF02000324">
    <property type="protein sequence ID" value="PWF40453.1"/>
    <property type="molecule type" value="Genomic_DNA"/>
</dbReference>
<protein>
    <submittedName>
        <fullName evidence="2">Secretion system X translation initiation factor</fullName>
    </submittedName>
</protein>
<sequence length="174" mass="18750">MKTATRARLFWILIIAGAGLAAAAYEAGGKQETSSANRARRAPVASALVQQRPARPALLQELEALQVGRAQTPAAELFGAKSWYVAPPPAPPPPPVQAAPVQPSAPPLPFTFMGKLVEAERLTVFLVKQERVYMASEGDVIDDTYKLEKIEPGRLTLLYLPLKTVHTLVVGESQ</sequence>
<evidence type="ECO:0000313" key="2">
    <source>
        <dbReference type="EMBL" id="PWF40453.1"/>
    </source>
</evidence>
<comment type="caution">
    <text evidence="2">The sequence shown here is derived from an EMBL/GenBank/DDBJ whole genome shotgun (WGS) entry which is preliminary data.</text>
</comment>
<evidence type="ECO:0000313" key="3">
    <source>
        <dbReference type="Proteomes" id="UP000241421"/>
    </source>
</evidence>
<name>A0A2U2HC28_9BURK</name>
<feature type="chain" id="PRO_5015768293" evidence="1">
    <location>
        <begin position="24"/>
        <end position="174"/>
    </location>
</feature>
<dbReference type="AlphaFoldDB" id="A0A2U2HC28"/>
<keyword evidence="2" id="KW-0396">Initiation factor</keyword>
<keyword evidence="2" id="KW-0648">Protein biosynthesis</keyword>
<accession>A0A2U2HC28</accession>
<evidence type="ECO:0000256" key="1">
    <source>
        <dbReference type="SAM" id="SignalP"/>
    </source>
</evidence>
<feature type="signal peptide" evidence="1">
    <location>
        <begin position="1"/>
        <end position="23"/>
    </location>
</feature>
<proteinExistence type="predicted"/>
<organism evidence="2 3">
    <name type="scientific">Massilia glaciei</name>
    <dbReference type="NCBI Taxonomy" id="1524097"/>
    <lineage>
        <taxon>Bacteria</taxon>
        <taxon>Pseudomonadati</taxon>
        <taxon>Pseudomonadota</taxon>
        <taxon>Betaproteobacteria</taxon>
        <taxon>Burkholderiales</taxon>
        <taxon>Oxalobacteraceae</taxon>
        <taxon>Telluria group</taxon>
        <taxon>Massilia</taxon>
    </lineage>
</organism>
<dbReference type="OrthoDB" id="8564513at2"/>
<dbReference type="RefSeq" id="WP_106760266.1">
    <property type="nucleotide sequence ID" value="NZ_PXWF02000324.1"/>
</dbReference>
<keyword evidence="3" id="KW-1185">Reference proteome</keyword>